<dbReference type="HOGENOM" id="CLU_2984982_0_0_1"/>
<gene>
    <name evidence="2" type="ORF">LOTGIDRAFT_123455</name>
</gene>
<organism evidence="2 3">
    <name type="scientific">Lottia gigantea</name>
    <name type="common">Giant owl limpet</name>
    <dbReference type="NCBI Taxonomy" id="225164"/>
    <lineage>
        <taxon>Eukaryota</taxon>
        <taxon>Metazoa</taxon>
        <taxon>Spiralia</taxon>
        <taxon>Lophotrochozoa</taxon>
        <taxon>Mollusca</taxon>
        <taxon>Gastropoda</taxon>
        <taxon>Patellogastropoda</taxon>
        <taxon>Lottioidea</taxon>
        <taxon>Lottiidae</taxon>
        <taxon>Lottia</taxon>
    </lineage>
</organism>
<dbReference type="Proteomes" id="UP000030746">
    <property type="component" value="Unassembled WGS sequence"/>
</dbReference>
<evidence type="ECO:0000313" key="3">
    <source>
        <dbReference type="Proteomes" id="UP000030746"/>
    </source>
</evidence>
<keyword evidence="1" id="KW-0812">Transmembrane</keyword>
<feature type="non-terminal residue" evidence="2">
    <location>
        <position position="1"/>
    </location>
</feature>
<reference evidence="2 3" key="1">
    <citation type="journal article" date="2013" name="Nature">
        <title>Insights into bilaterian evolution from three spiralian genomes.</title>
        <authorList>
            <person name="Simakov O."/>
            <person name="Marletaz F."/>
            <person name="Cho S.J."/>
            <person name="Edsinger-Gonzales E."/>
            <person name="Havlak P."/>
            <person name="Hellsten U."/>
            <person name="Kuo D.H."/>
            <person name="Larsson T."/>
            <person name="Lv J."/>
            <person name="Arendt D."/>
            <person name="Savage R."/>
            <person name="Osoegawa K."/>
            <person name="de Jong P."/>
            <person name="Grimwood J."/>
            <person name="Chapman J.A."/>
            <person name="Shapiro H."/>
            <person name="Aerts A."/>
            <person name="Otillar R.P."/>
            <person name="Terry A.Y."/>
            <person name="Boore J.L."/>
            <person name="Grigoriev I.V."/>
            <person name="Lindberg D.R."/>
            <person name="Seaver E.C."/>
            <person name="Weisblat D.A."/>
            <person name="Putnam N.H."/>
            <person name="Rokhsar D.S."/>
        </authorList>
    </citation>
    <scope>NUCLEOTIDE SEQUENCE [LARGE SCALE GENOMIC DNA]</scope>
</reference>
<proteinExistence type="predicted"/>
<feature type="transmembrane region" description="Helical" evidence="1">
    <location>
        <begin position="34"/>
        <end position="57"/>
    </location>
</feature>
<keyword evidence="1" id="KW-0472">Membrane</keyword>
<dbReference type="GeneID" id="20232247"/>
<keyword evidence="1" id="KW-1133">Transmembrane helix</keyword>
<evidence type="ECO:0000313" key="2">
    <source>
        <dbReference type="EMBL" id="ESO90406.1"/>
    </source>
</evidence>
<dbReference type="AlphaFoldDB" id="V4AAT8"/>
<feature type="transmembrane region" description="Helical" evidence="1">
    <location>
        <begin position="6"/>
        <end position="27"/>
    </location>
</feature>
<evidence type="ECO:0000256" key="1">
    <source>
        <dbReference type="SAM" id="Phobius"/>
    </source>
</evidence>
<dbReference type="KEGG" id="lgi:LOTGIDRAFT_123455"/>
<accession>V4AAT8</accession>
<dbReference type="CTD" id="20232247"/>
<dbReference type="EMBL" id="KB202444">
    <property type="protein sequence ID" value="ESO90406.1"/>
    <property type="molecule type" value="Genomic_DNA"/>
</dbReference>
<sequence length="58" mass="7346">FIDYYFVLQIITLFYKSLLYIIDYYLIITSFIDYYFVLQIITLFYRLLLCFINHYFIL</sequence>
<name>V4AAT8_LOTGI</name>
<dbReference type="RefSeq" id="XP_009059075.1">
    <property type="nucleotide sequence ID" value="XM_009060827.1"/>
</dbReference>
<protein>
    <submittedName>
        <fullName evidence="2">Uncharacterized protein</fullName>
    </submittedName>
</protein>
<keyword evidence="3" id="KW-1185">Reference proteome</keyword>